<dbReference type="Gene3D" id="3.30.160.60">
    <property type="entry name" value="Classic Zinc Finger"/>
    <property type="match status" value="1"/>
</dbReference>
<keyword evidence="3" id="KW-1185">Reference proteome</keyword>
<organism evidence="2 3">
    <name type="scientific">Molorchus minor</name>
    <dbReference type="NCBI Taxonomy" id="1323400"/>
    <lineage>
        <taxon>Eukaryota</taxon>
        <taxon>Metazoa</taxon>
        <taxon>Ecdysozoa</taxon>
        <taxon>Arthropoda</taxon>
        <taxon>Hexapoda</taxon>
        <taxon>Insecta</taxon>
        <taxon>Pterygota</taxon>
        <taxon>Neoptera</taxon>
        <taxon>Endopterygota</taxon>
        <taxon>Coleoptera</taxon>
        <taxon>Polyphaga</taxon>
        <taxon>Cucujiformia</taxon>
        <taxon>Chrysomeloidea</taxon>
        <taxon>Cerambycidae</taxon>
        <taxon>Lamiinae</taxon>
        <taxon>Monochamini</taxon>
        <taxon>Molorchus</taxon>
    </lineage>
</organism>
<evidence type="ECO:0000259" key="1">
    <source>
        <dbReference type="SMART" id="SM00355"/>
    </source>
</evidence>
<feature type="domain" description="C2H2-type" evidence="1">
    <location>
        <begin position="70"/>
        <end position="90"/>
    </location>
</feature>
<dbReference type="InterPro" id="IPR013087">
    <property type="entry name" value="Znf_C2H2_type"/>
</dbReference>
<dbReference type="Proteomes" id="UP001162164">
    <property type="component" value="Unassembled WGS sequence"/>
</dbReference>
<comment type="caution">
    <text evidence="2">The sequence shown here is derived from an EMBL/GenBank/DDBJ whole genome shotgun (WGS) entry which is preliminary data.</text>
</comment>
<accession>A0ABQ9IRM4</accession>
<sequence length="174" mass="20834">MSKGAELLESCKEYMQEKVEIFKCNALIRSQGYLEMQIYKCICCEYRTKSRGSLERHMLSHKDASELATFKCTACEYQTKYRRAIISHLLRTKIFQKCKRIKCQMSANIRRNTREPLEIPLARPQRYFRSGITKHRRCLMKHLLRHKDISEVQMFKCKMCKYQTKYKNALKATR</sequence>
<evidence type="ECO:0000313" key="2">
    <source>
        <dbReference type="EMBL" id="KAJ8951328.1"/>
    </source>
</evidence>
<evidence type="ECO:0000313" key="3">
    <source>
        <dbReference type="Proteomes" id="UP001162164"/>
    </source>
</evidence>
<gene>
    <name evidence="2" type="ORF">NQ317_010809</name>
</gene>
<reference evidence="2" key="1">
    <citation type="journal article" date="2023" name="Insect Mol. Biol.">
        <title>Genome sequencing provides insights into the evolution of gene families encoding plant cell wall-degrading enzymes in longhorned beetles.</title>
        <authorList>
            <person name="Shin N.R."/>
            <person name="Okamura Y."/>
            <person name="Kirsch R."/>
            <person name="Pauchet Y."/>
        </authorList>
    </citation>
    <scope>NUCLEOTIDE SEQUENCE</scope>
    <source>
        <strain evidence="2">MMC_N1</strain>
    </source>
</reference>
<name>A0ABQ9IRM4_9CUCU</name>
<protein>
    <recommendedName>
        <fullName evidence="1">C2H2-type domain-containing protein</fullName>
    </recommendedName>
</protein>
<proteinExistence type="predicted"/>
<feature type="domain" description="C2H2-type" evidence="1">
    <location>
        <begin position="39"/>
        <end position="61"/>
    </location>
</feature>
<dbReference type="SMART" id="SM00355">
    <property type="entry name" value="ZnF_C2H2"/>
    <property type="match status" value="2"/>
</dbReference>
<dbReference type="EMBL" id="JAPWTJ010003843">
    <property type="protein sequence ID" value="KAJ8951328.1"/>
    <property type="molecule type" value="Genomic_DNA"/>
</dbReference>